<organism evidence="2 3">
    <name type="scientific">Candidatus Dorea gallistercoris</name>
    <dbReference type="NCBI Taxonomy" id="2838542"/>
    <lineage>
        <taxon>Bacteria</taxon>
        <taxon>Bacillati</taxon>
        <taxon>Bacillota</taxon>
        <taxon>Clostridia</taxon>
        <taxon>Lachnospirales</taxon>
        <taxon>Lachnospiraceae</taxon>
        <taxon>Dorea</taxon>
    </lineage>
</organism>
<dbReference type="GO" id="GO:0005694">
    <property type="term" value="C:chromosome"/>
    <property type="evidence" value="ECO:0007669"/>
    <property type="project" value="InterPro"/>
</dbReference>
<gene>
    <name evidence="2" type="ORF">H9873_06260</name>
</gene>
<sequence length="412" mass="47978">MKEQSEDRVGFYIGKLLEQLADAYRRSKKDSGTNVIHRRTTLKPEKLYSKYSENSGDPAEIEALNEAAETCRELGFVNYQMRSFSNEIEKICLEDARIEGVEEYLKLHYGYESKQDKKEAVRKILERYEGRSPAAESICRELREKLAHNQIPAQYEKTEEVLRALVFVENNQTPLYLREASQMIYGSSKYFEEKTADLVCRRLRAYLKRPCGEDEMPGEILMEYKIYPEQQRFCLKGDATLKIHGKTVFLSAFAEGIEFAAEELADIETIQTTADQFITVENKTAYLRGRGEGKVFFYLGGYVNRTQRDFLKLVSRDNPDLKFLHFGDIDAGGLYIHEHLCRMTGIHFDRWHMSVDELADPRYQNCLQELTAQDRKRLGKLAKVKEYKEVAEYMLEQNVKLEQEIVSYHCCL</sequence>
<protein>
    <submittedName>
        <fullName evidence="2">DUF2220 domain-containing protein</fullName>
    </submittedName>
</protein>
<dbReference type="GO" id="GO:0003677">
    <property type="term" value="F:DNA binding"/>
    <property type="evidence" value="ECO:0007669"/>
    <property type="project" value="InterPro"/>
</dbReference>
<proteinExistence type="predicted"/>
<feature type="domain" description="Wadjet protein JetD C-terminal" evidence="1">
    <location>
        <begin position="256"/>
        <end position="408"/>
    </location>
</feature>
<dbReference type="Gene3D" id="3.40.1360.10">
    <property type="match status" value="1"/>
</dbReference>
<comment type="caution">
    <text evidence="2">The sequence shown here is derived from an EMBL/GenBank/DDBJ whole genome shotgun (WGS) entry which is preliminary data.</text>
</comment>
<reference evidence="2" key="1">
    <citation type="journal article" date="2021" name="PeerJ">
        <title>Extensive microbial diversity within the chicken gut microbiome revealed by metagenomics and culture.</title>
        <authorList>
            <person name="Gilroy R."/>
            <person name="Ravi A."/>
            <person name="Getino M."/>
            <person name="Pursley I."/>
            <person name="Horton D.L."/>
            <person name="Alikhan N.F."/>
            <person name="Baker D."/>
            <person name="Gharbi K."/>
            <person name="Hall N."/>
            <person name="Watson M."/>
            <person name="Adriaenssens E.M."/>
            <person name="Foster-Nyarko E."/>
            <person name="Jarju S."/>
            <person name="Secka A."/>
            <person name="Antonio M."/>
            <person name="Oren A."/>
            <person name="Chaudhuri R.R."/>
            <person name="La Ragione R."/>
            <person name="Hildebrand F."/>
            <person name="Pallen M.J."/>
        </authorList>
    </citation>
    <scope>NUCLEOTIDE SEQUENCE</scope>
    <source>
        <strain evidence="2">ChiSxjej1B13-11762</strain>
    </source>
</reference>
<evidence type="ECO:0000259" key="1">
    <source>
        <dbReference type="Pfam" id="PF09983"/>
    </source>
</evidence>
<dbReference type="InterPro" id="IPR036078">
    <property type="entry name" value="Spo11/TopoVI_A_sf"/>
</dbReference>
<accession>A0A9D1RAE4</accession>
<dbReference type="SUPFAM" id="SSF56726">
    <property type="entry name" value="DNA topoisomerase IV, alpha subunit"/>
    <property type="match status" value="1"/>
</dbReference>
<reference evidence="2" key="2">
    <citation type="submission" date="2021-04" db="EMBL/GenBank/DDBJ databases">
        <authorList>
            <person name="Gilroy R."/>
        </authorList>
    </citation>
    <scope>NUCLEOTIDE SEQUENCE</scope>
    <source>
        <strain evidence="2">ChiSxjej1B13-11762</strain>
    </source>
</reference>
<name>A0A9D1RAE4_9FIRM</name>
<dbReference type="EMBL" id="DXGF01000115">
    <property type="protein sequence ID" value="HIW83905.1"/>
    <property type="molecule type" value="Genomic_DNA"/>
</dbReference>
<dbReference type="AlphaFoldDB" id="A0A9D1RAE4"/>
<dbReference type="InterPro" id="IPR024534">
    <property type="entry name" value="JetD_C"/>
</dbReference>
<evidence type="ECO:0000313" key="2">
    <source>
        <dbReference type="EMBL" id="HIW83905.1"/>
    </source>
</evidence>
<dbReference type="Proteomes" id="UP000824263">
    <property type="component" value="Unassembled WGS sequence"/>
</dbReference>
<evidence type="ECO:0000313" key="3">
    <source>
        <dbReference type="Proteomes" id="UP000824263"/>
    </source>
</evidence>
<dbReference type="Pfam" id="PF09983">
    <property type="entry name" value="JetD_C"/>
    <property type="match status" value="1"/>
</dbReference>